<name>A0A7V8JPU2_9BURK</name>
<dbReference type="Proteomes" id="UP000461670">
    <property type="component" value="Unassembled WGS sequence"/>
</dbReference>
<dbReference type="CDD" id="cd12164">
    <property type="entry name" value="GDH_like_2"/>
    <property type="match status" value="1"/>
</dbReference>
<gene>
    <name evidence="4" type="primary">ghrA_4</name>
    <name evidence="4" type="ORF">GAK30_02637</name>
</gene>
<dbReference type="PANTHER" id="PTHR43333:SF1">
    <property type="entry name" value="D-ISOMER SPECIFIC 2-HYDROXYACID DEHYDROGENASE NAD-BINDING DOMAIN-CONTAINING PROTEIN"/>
    <property type="match status" value="1"/>
</dbReference>
<reference evidence="5" key="1">
    <citation type="journal article" date="2020" name="MBio">
        <title>Horizontal gene transfer to a defensive symbiont with a reduced genome amongst a multipartite beetle microbiome.</title>
        <authorList>
            <person name="Waterworth S.C."/>
            <person name="Florez L.V."/>
            <person name="Rees E.R."/>
            <person name="Hertweck C."/>
            <person name="Kaltenpoth M."/>
            <person name="Kwan J.C."/>
        </authorList>
    </citation>
    <scope>NUCLEOTIDE SEQUENCE [LARGE SCALE GENOMIC DNA]</scope>
</reference>
<keyword evidence="4" id="KW-0670">Pyruvate</keyword>
<sequence>MTGMHILLCLQGLKAEPWVEGLQAALPDATVSIWQPGAGQPPADYAVVWQPPQALLDEQPGLKALFNIGAGVDALVKLRVPPHTRIVRLDDAGMSVQMAEYVCQAVIRHFRELDAHEATMDQGRWAHRRPRLRADYPVGVMGLGVLGSRVARALTAFEFAVNGWSRSPRAVDGVRGYAGEAQLDDFLRASHILVCLLPLTPETEDILNHRTLGALRPGGYLVNVARGRHLVEADLLALLDEGHLAGATLDVFREEPLPAGHPFWSHPKLVLTPHTSAMTLRDDSIAQIVGKMRALAQGRPVAGLVDLDKAY</sequence>
<dbReference type="AlphaFoldDB" id="A0A7V8JPU2"/>
<dbReference type="Gene3D" id="3.40.50.720">
    <property type="entry name" value="NAD(P)-binding Rossmann-like Domain"/>
    <property type="match status" value="2"/>
</dbReference>
<dbReference type="InterPro" id="IPR029753">
    <property type="entry name" value="D-isomer_DH_CS"/>
</dbReference>
<evidence type="ECO:0000313" key="5">
    <source>
        <dbReference type="Proteomes" id="UP000461670"/>
    </source>
</evidence>
<accession>A0A7V8JPU2</accession>
<organism evidence="4 5">
    <name type="scientific">Paracidovorax wautersii</name>
    <dbReference type="NCBI Taxonomy" id="1177982"/>
    <lineage>
        <taxon>Bacteria</taxon>
        <taxon>Pseudomonadati</taxon>
        <taxon>Pseudomonadota</taxon>
        <taxon>Betaproteobacteria</taxon>
        <taxon>Burkholderiales</taxon>
        <taxon>Comamonadaceae</taxon>
        <taxon>Paracidovorax</taxon>
    </lineage>
</organism>
<evidence type="ECO:0000256" key="2">
    <source>
        <dbReference type="ARBA" id="ARBA00023027"/>
    </source>
</evidence>
<dbReference type="GO" id="GO:0051287">
    <property type="term" value="F:NAD binding"/>
    <property type="evidence" value="ECO:0007669"/>
    <property type="project" value="InterPro"/>
</dbReference>
<evidence type="ECO:0000313" key="4">
    <source>
        <dbReference type="EMBL" id="KAF1020213.1"/>
    </source>
</evidence>
<dbReference type="PANTHER" id="PTHR43333">
    <property type="entry name" value="2-HACID_DH_C DOMAIN-CONTAINING PROTEIN"/>
    <property type="match status" value="1"/>
</dbReference>
<dbReference type="SUPFAM" id="SSF51735">
    <property type="entry name" value="NAD(P)-binding Rossmann-fold domains"/>
    <property type="match status" value="1"/>
</dbReference>
<evidence type="ECO:0000259" key="3">
    <source>
        <dbReference type="Pfam" id="PF02826"/>
    </source>
</evidence>
<keyword evidence="2" id="KW-0520">NAD</keyword>
<dbReference type="InterPro" id="IPR006140">
    <property type="entry name" value="D-isomer_DH_NAD-bd"/>
</dbReference>
<dbReference type="Pfam" id="PF02826">
    <property type="entry name" value="2-Hacid_dh_C"/>
    <property type="match status" value="1"/>
</dbReference>
<feature type="domain" description="D-isomer specific 2-hydroxyacid dehydrogenase NAD-binding" evidence="3">
    <location>
        <begin position="105"/>
        <end position="276"/>
    </location>
</feature>
<keyword evidence="1" id="KW-0560">Oxidoreductase</keyword>
<protein>
    <submittedName>
        <fullName evidence="4">Glyoxylate/hydroxypyruvate reductase A</fullName>
    </submittedName>
</protein>
<comment type="caution">
    <text evidence="4">The sequence shown here is derived from an EMBL/GenBank/DDBJ whole genome shotgun (WGS) entry which is preliminary data.</text>
</comment>
<dbReference type="PROSITE" id="PS00671">
    <property type="entry name" value="D_2_HYDROXYACID_DH_3"/>
    <property type="match status" value="1"/>
</dbReference>
<dbReference type="EMBL" id="WNDQ01000039">
    <property type="protein sequence ID" value="KAF1020213.1"/>
    <property type="molecule type" value="Genomic_DNA"/>
</dbReference>
<proteinExistence type="predicted"/>
<dbReference type="GO" id="GO:0016616">
    <property type="term" value="F:oxidoreductase activity, acting on the CH-OH group of donors, NAD or NADP as acceptor"/>
    <property type="evidence" value="ECO:0007669"/>
    <property type="project" value="UniProtKB-ARBA"/>
</dbReference>
<evidence type="ECO:0000256" key="1">
    <source>
        <dbReference type="ARBA" id="ARBA00023002"/>
    </source>
</evidence>
<dbReference type="InterPro" id="IPR036291">
    <property type="entry name" value="NAD(P)-bd_dom_sf"/>
</dbReference>